<gene>
    <name evidence="1" type="ORF">TNCT_732721</name>
</gene>
<accession>A0A8X6H4Z0</accession>
<proteinExistence type="predicted"/>
<name>A0A8X6H4Z0_TRICU</name>
<organism evidence="1 2">
    <name type="scientific">Trichonephila clavata</name>
    <name type="common">Joro spider</name>
    <name type="synonym">Nephila clavata</name>
    <dbReference type="NCBI Taxonomy" id="2740835"/>
    <lineage>
        <taxon>Eukaryota</taxon>
        <taxon>Metazoa</taxon>
        <taxon>Ecdysozoa</taxon>
        <taxon>Arthropoda</taxon>
        <taxon>Chelicerata</taxon>
        <taxon>Arachnida</taxon>
        <taxon>Araneae</taxon>
        <taxon>Araneomorphae</taxon>
        <taxon>Entelegynae</taxon>
        <taxon>Araneoidea</taxon>
        <taxon>Nephilidae</taxon>
        <taxon>Trichonephila</taxon>
    </lineage>
</organism>
<comment type="caution">
    <text evidence="1">The sequence shown here is derived from an EMBL/GenBank/DDBJ whole genome shotgun (WGS) entry which is preliminary data.</text>
</comment>
<dbReference type="AlphaFoldDB" id="A0A8X6H4Z0"/>
<dbReference type="EMBL" id="BMAO01034410">
    <property type="protein sequence ID" value="GFQ96298.1"/>
    <property type="molecule type" value="Genomic_DNA"/>
</dbReference>
<evidence type="ECO:0000313" key="1">
    <source>
        <dbReference type="EMBL" id="GFQ96298.1"/>
    </source>
</evidence>
<dbReference type="Proteomes" id="UP000887116">
    <property type="component" value="Unassembled WGS sequence"/>
</dbReference>
<evidence type="ECO:0000313" key="2">
    <source>
        <dbReference type="Proteomes" id="UP000887116"/>
    </source>
</evidence>
<protein>
    <submittedName>
        <fullName evidence="1">Uncharacterized protein</fullName>
    </submittedName>
</protein>
<sequence>MDGLIDSRTDTGQPMQKFVVKQCLKIFRIRDMDEGKVGQVIRKRYTKDDICNAYETTYPHSKRLNSRVKSVWETSSPKID</sequence>
<keyword evidence="2" id="KW-1185">Reference proteome</keyword>
<reference evidence="1" key="1">
    <citation type="submission" date="2020-07" db="EMBL/GenBank/DDBJ databases">
        <title>Multicomponent nature underlies the extraordinary mechanical properties of spider dragline silk.</title>
        <authorList>
            <person name="Kono N."/>
            <person name="Nakamura H."/>
            <person name="Mori M."/>
            <person name="Yoshida Y."/>
            <person name="Ohtoshi R."/>
            <person name="Malay A.D."/>
            <person name="Moran D.A.P."/>
            <person name="Tomita M."/>
            <person name="Numata K."/>
            <person name="Arakawa K."/>
        </authorList>
    </citation>
    <scope>NUCLEOTIDE SEQUENCE</scope>
</reference>